<name>A0A1G9R7P2_9SPHI</name>
<gene>
    <name evidence="1" type="ORF">SAMN05421820_103130</name>
</gene>
<accession>A0A1G9R7P2</accession>
<dbReference type="Pfam" id="PF19781">
    <property type="entry name" value="DUF6266"/>
    <property type="match status" value="1"/>
</dbReference>
<dbReference type="AlphaFoldDB" id="A0A1G9R7P2"/>
<dbReference type="InterPro" id="IPR046233">
    <property type="entry name" value="DUF6266"/>
</dbReference>
<keyword evidence="2" id="KW-1185">Reference proteome</keyword>
<evidence type="ECO:0000313" key="2">
    <source>
        <dbReference type="Proteomes" id="UP000183200"/>
    </source>
</evidence>
<protein>
    <submittedName>
        <fullName evidence="1">Uncharacterized protein</fullName>
    </submittedName>
</protein>
<sequence length="209" mass="23506">MATSRNRLPSGKLGNTVSYELNGKMVTRGIGENNKKRSKSQLTVMQKTKVTSKFLNPVMAFIRVGFEIEAKLTKAHPQNPAFVYNWRNATKGNYPKIKIDFEKALLTKGDLPMSLGAKIKLVDTGVEFSWNGEADPEGSHWSDQVMMLAYFPELNMAKFVTAGAARSIGKDLLPLFIENKKSLMELYISFISSDRKRISNSVYVGKLFW</sequence>
<dbReference type="EMBL" id="FNGY01000003">
    <property type="protein sequence ID" value="SDM18455.1"/>
    <property type="molecule type" value="Genomic_DNA"/>
</dbReference>
<dbReference type="OrthoDB" id="648163at2"/>
<dbReference type="RefSeq" id="WP_074605801.1">
    <property type="nucleotide sequence ID" value="NZ_FNGY01000003.1"/>
</dbReference>
<proteinExistence type="predicted"/>
<reference evidence="2" key="1">
    <citation type="submission" date="2016-10" db="EMBL/GenBank/DDBJ databases">
        <authorList>
            <person name="Varghese N."/>
            <person name="Submissions S."/>
        </authorList>
    </citation>
    <scope>NUCLEOTIDE SEQUENCE [LARGE SCALE GENOMIC DNA]</scope>
    <source>
        <strain evidence="2">DSM 19110</strain>
    </source>
</reference>
<dbReference type="Proteomes" id="UP000183200">
    <property type="component" value="Unassembled WGS sequence"/>
</dbReference>
<evidence type="ECO:0000313" key="1">
    <source>
        <dbReference type="EMBL" id="SDM18455.1"/>
    </source>
</evidence>
<organism evidence="1 2">
    <name type="scientific">Pedobacter steynii</name>
    <dbReference type="NCBI Taxonomy" id="430522"/>
    <lineage>
        <taxon>Bacteria</taxon>
        <taxon>Pseudomonadati</taxon>
        <taxon>Bacteroidota</taxon>
        <taxon>Sphingobacteriia</taxon>
        <taxon>Sphingobacteriales</taxon>
        <taxon>Sphingobacteriaceae</taxon>
        <taxon>Pedobacter</taxon>
    </lineage>
</organism>